<keyword evidence="1" id="KW-0812">Transmembrane</keyword>
<evidence type="ECO:0000256" key="1">
    <source>
        <dbReference type="SAM" id="Phobius"/>
    </source>
</evidence>
<sequence>ASVAVLKKLSDDWKVQATKLSSYKPLREILQHFRQKNKKALAIEAGAAHHAHFKDADKYCQIIAGRVSQGLGFKACLTFAVLAAAVVLYP</sequence>
<organism evidence="2 3">
    <name type="scientific">Trifolium medium</name>
    <dbReference type="NCBI Taxonomy" id="97028"/>
    <lineage>
        <taxon>Eukaryota</taxon>
        <taxon>Viridiplantae</taxon>
        <taxon>Streptophyta</taxon>
        <taxon>Embryophyta</taxon>
        <taxon>Tracheophyta</taxon>
        <taxon>Spermatophyta</taxon>
        <taxon>Magnoliopsida</taxon>
        <taxon>eudicotyledons</taxon>
        <taxon>Gunneridae</taxon>
        <taxon>Pentapetalae</taxon>
        <taxon>rosids</taxon>
        <taxon>fabids</taxon>
        <taxon>Fabales</taxon>
        <taxon>Fabaceae</taxon>
        <taxon>Papilionoideae</taxon>
        <taxon>50 kb inversion clade</taxon>
        <taxon>NPAAA clade</taxon>
        <taxon>Hologalegina</taxon>
        <taxon>IRL clade</taxon>
        <taxon>Trifolieae</taxon>
        <taxon>Trifolium</taxon>
    </lineage>
</organism>
<dbReference type="PANTHER" id="PTHR13448:SF14">
    <property type="entry name" value="F26K24.17 PROTEIN"/>
    <property type="match status" value="1"/>
</dbReference>
<dbReference type="GO" id="GO:0005794">
    <property type="term" value="C:Golgi apparatus"/>
    <property type="evidence" value="ECO:0007669"/>
    <property type="project" value="TreeGrafter"/>
</dbReference>
<dbReference type="AlphaFoldDB" id="A0A392RDM7"/>
<name>A0A392RDM7_9FABA</name>
<feature type="transmembrane region" description="Helical" evidence="1">
    <location>
        <begin position="71"/>
        <end position="89"/>
    </location>
</feature>
<dbReference type="Proteomes" id="UP000265520">
    <property type="component" value="Unassembled WGS sequence"/>
</dbReference>
<dbReference type="PANTHER" id="PTHR13448">
    <property type="entry name" value="TRANSMEMBRANE PROTEIN 214"/>
    <property type="match status" value="1"/>
</dbReference>
<keyword evidence="3" id="KW-1185">Reference proteome</keyword>
<feature type="non-terminal residue" evidence="2">
    <location>
        <position position="90"/>
    </location>
</feature>
<feature type="non-terminal residue" evidence="2">
    <location>
        <position position="1"/>
    </location>
</feature>
<comment type="caution">
    <text evidence="2">The sequence shown here is derived from an EMBL/GenBank/DDBJ whole genome shotgun (WGS) entry which is preliminary data.</text>
</comment>
<dbReference type="GO" id="GO:0005783">
    <property type="term" value="C:endoplasmic reticulum"/>
    <property type="evidence" value="ECO:0007669"/>
    <property type="project" value="TreeGrafter"/>
</dbReference>
<evidence type="ECO:0000313" key="3">
    <source>
        <dbReference type="Proteomes" id="UP000265520"/>
    </source>
</evidence>
<dbReference type="EMBL" id="LXQA010208382">
    <property type="protein sequence ID" value="MCI33890.1"/>
    <property type="molecule type" value="Genomic_DNA"/>
</dbReference>
<dbReference type="InterPro" id="IPR019308">
    <property type="entry name" value="TMEM214"/>
</dbReference>
<reference evidence="2 3" key="1">
    <citation type="journal article" date="2018" name="Front. Plant Sci.">
        <title>Red Clover (Trifolium pratense) and Zigzag Clover (T. medium) - A Picture of Genomic Similarities and Differences.</title>
        <authorList>
            <person name="Dluhosova J."/>
            <person name="Istvanek J."/>
            <person name="Nedelnik J."/>
            <person name="Repkova J."/>
        </authorList>
    </citation>
    <scope>NUCLEOTIDE SEQUENCE [LARGE SCALE GENOMIC DNA]</scope>
    <source>
        <strain evidence="3">cv. 10/8</strain>
        <tissue evidence="2">Leaf</tissue>
    </source>
</reference>
<protein>
    <submittedName>
        <fullName evidence="2">Uncharacterized protein</fullName>
    </submittedName>
</protein>
<keyword evidence="1" id="KW-0472">Membrane</keyword>
<evidence type="ECO:0000313" key="2">
    <source>
        <dbReference type="EMBL" id="MCI33890.1"/>
    </source>
</evidence>
<accession>A0A392RDM7</accession>
<proteinExistence type="predicted"/>
<keyword evidence="1" id="KW-1133">Transmembrane helix</keyword>